<evidence type="ECO:0000313" key="1">
    <source>
        <dbReference type="EMBL" id="ASJ13391.1"/>
    </source>
</evidence>
<reference evidence="2 4" key="1">
    <citation type="submission" date="2015-08" db="EMBL/GenBank/DDBJ databases">
        <title>Thermococcus thioreducens DSM 14981 genome sequencing.</title>
        <authorList>
            <person name="Hong S.-J."/>
            <person name="Kim M.-C."/>
            <person name="Shin J.-H."/>
        </authorList>
    </citation>
    <scope>NUCLEOTIDE SEQUENCE [LARGE SCALE GENOMIC DNA]</scope>
    <source>
        <strain evidence="2 4">DSM 14981</strain>
    </source>
</reference>
<dbReference type="EMBL" id="FOIW01000003">
    <property type="protein sequence ID" value="SEW23741.1"/>
    <property type="molecule type" value="Genomic_DNA"/>
</dbReference>
<evidence type="ECO:0000313" key="2">
    <source>
        <dbReference type="EMBL" id="KQH83204.1"/>
    </source>
</evidence>
<evidence type="ECO:0000313" key="4">
    <source>
        <dbReference type="Proteomes" id="UP000051862"/>
    </source>
</evidence>
<evidence type="ECO:0000313" key="6">
    <source>
        <dbReference type="Proteomes" id="UP000250136"/>
    </source>
</evidence>
<dbReference type="OrthoDB" id="87843at2157"/>
<dbReference type="RefSeq" id="WP_055428407.1">
    <property type="nucleotide sequence ID" value="NZ_CP015105.1"/>
</dbReference>
<dbReference type="EMBL" id="LIXN01000002">
    <property type="protein sequence ID" value="KQH83204.1"/>
    <property type="molecule type" value="Genomic_DNA"/>
</dbReference>
<dbReference type="Proteomes" id="UP000250136">
    <property type="component" value="Chromosome"/>
</dbReference>
<evidence type="ECO:0000313" key="5">
    <source>
        <dbReference type="Proteomes" id="UP000182125"/>
    </source>
</evidence>
<name>A0A0Q2XPJ2_9EURY</name>
<dbReference type="PATRIC" id="fig|277988.4.peg.111"/>
<sequence>MPRRRKFPDYVEIRVPVYQPPSSTLELLFEGKTLEIAKRLVRYLKKNGGMFKDEYQEALGIDGTDKVLYFRVVKKLLALGMIYEDRGMYRLSDRFSERMENLAKMWKFEIGKVAELW</sequence>
<dbReference type="Proteomes" id="UP000051862">
    <property type="component" value="Unassembled WGS sequence"/>
</dbReference>
<organism evidence="2 4">
    <name type="scientific">Thermococcus thioreducens</name>
    <dbReference type="NCBI Taxonomy" id="277988"/>
    <lineage>
        <taxon>Archaea</taxon>
        <taxon>Methanobacteriati</taxon>
        <taxon>Methanobacteriota</taxon>
        <taxon>Thermococci</taxon>
        <taxon>Thermococcales</taxon>
        <taxon>Thermococcaceae</taxon>
        <taxon>Thermococcus</taxon>
    </lineage>
</organism>
<accession>A0A0Q2XPJ2</accession>
<reference evidence="3 5" key="3">
    <citation type="submission" date="2016-10" db="EMBL/GenBank/DDBJ databases">
        <authorList>
            <person name="de Groot N.N."/>
        </authorList>
    </citation>
    <scope>NUCLEOTIDE SEQUENCE [LARGE SCALE GENOMIC DNA]</scope>
    <source>
        <strain evidence="3 5">OGL-20</strain>
    </source>
</reference>
<evidence type="ECO:0000313" key="3">
    <source>
        <dbReference type="EMBL" id="SEW23741.1"/>
    </source>
</evidence>
<dbReference type="GeneID" id="33334977"/>
<gene>
    <name evidence="1" type="ORF">A3L14_11085</name>
    <name evidence="2" type="ORF">AMR53_00530</name>
    <name evidence="3" type="ORF">SAMN05216170_2328</name>
</gene>
<dbReference type="KEGG" id="ttd:A3L14_11085"/>
<dbReference type="Proteomes" id="UP000182125">
    <property type="component" value="Unassembled WGS sequence"/>
</dbReference>
<proteinExistence type="predicted"/>
<dbReference type="AlphaFoldDB" id="A0A0Q2XPJ2"/>
<reference evidence="1 6" key="2">
    <citation type="submission" date="2016-04" db="EMBL/GenBank/DDBJ databases">
        <title>Complete genome sequence of Thermococcus thioreducens type strain OGL-20P.</title>
        <authorList>
            <person name="Oger P.M."/>
        </authorList>
    </citation>
    <scope>NUCLEOTIDE SEQUENCE [LARGE SCALE GENOMIC DNA]</scope>
    <source>
        <strain evidence="1 6">OGL-20P</strain>
    </source>
</reference>
<dbReference type="STRING" id="277988.SAMN05216170_2328"/>
<keyword evidence="6" id="KW-1185">Reference proteome</keyword>
<protein>
    <submittedName>
        <fullName evidence="2">Uncharacterized protein</fullName>
    </submittedName>
</protein>
<dbReference type="EMBL" id="CP015105">
    <property type="protein sequence ID" value="ASJ13391.1"/>
    <property type="molecule type" value="Genomic_DNA"/>
</dbReference>